<dbReference type="Gene3D" id="6.10.140.140">
    <property type="match status" value="1"/>
</dbReference>
<reference evidence="3" key="3">
    <citation type="submission" date="2025-09" db="UniProtKB">
        <authorList>
            <consortium name="Ensembl"/>
        </authorList>
    </citation>
    <scope>IDENTIFICATION</scope>
</reference>
<dbReference type="PANTHER" id="PTHR23232">
    <property type="entry name" value="KRAB DOMAIN C2H2 ZINC FINGER"/>
    <property type="match status" value="1"/>
</dbReference>
<reference evidence="3 4" key="1">
    <citation type="submission" date="2019-11" db="EMBL/GenBank/DDBJ databases">
        <title>Strigops habroptila (kakapo) genome, bStrHab1, primary haplotype, v2.</title>
        <authorList>
            <person name="Jarvis E.D."/>
            <person name="Howard J."/>
            <person name="Rhie A."/>
            <person name="Phillippy A."/>
            <person name="Korlach J."/>
            <person name="Digby A."/>
            <person name="Iorns D."/>
            <person name="Eason D."/>
            <person name="Robertson B."/>
            <person name="Raemaekers T."/>
            <person name="Howe K."/>
            <person name="Lewin H."/>
            <person name="Damas J."/>
            <person name="Hastie A."/>
            <person name="Tracey A."/>
            <person name="Chow W."/>
            <person name="Fedrigo O."/>
        </authorList>
    </citation>
    <scope>NUCLEOTIDE SEQUENCE [LARGE SCALE GENOMIC DNA]</scope>
</reference>
<sequence>VAALLRFPLQMLVTFEDVSVHFSSEEWAVLAGWQRELYCSVMRDNYRLLTSLGYPGPKPDILYRMERGEEPWVCSPQSPARWEGPSCPSPGEQEQPRPCSTTPGGRQQRGLPLLPRSCGEEGLPLPGR</sequence>
<dbReference type="GO" id="GO:0006355">
    <property type="term" value="P:regulation of DNA-templated transcription"/>
    <property type="evidence" value="ECO:0007669"/>
    <property type="project" value="InterPro"/>
</dbReference>
<dbReference type="AlphaFoldDB" id="A0A672TVT9"/>
<dbReference type="Pfam" id="PF01352">
    <property type="entry name" value="KRAB"/>
    <property type="match status" value="1"/>
</dbReference>
<dbReference type="InterPro" id="IPR050169">
    <property type="entry name" value="Krueppel_C2H2_ZnF"/>
</dbReference>
<dbReference type="PROSITE" id="PS50805">
    <property type="entry name" value="KRAB"/>
    <property type="match status" value="1"/>
</dbReference>
<feature type="region of interest" description="Disordered" evidence="1">
    <location>
        <begin position="74"/>
        <end position="128"/>
    </location>
</feature>
<dbReference type="InterPro" id="IPR036051">
    <property type="entry name" value="KRAB_dom_sf"/>
</dbReference>
<dbReference type="SMART" id="SM00349">
    <property type="entry name" value="KRAB"/>
    <property type="match status" value="1"/>
</dbReference>
<protein>
    <recommendedName>
        <fullName evidence="2">KRAB domain-containing protein</fullName>
    </recommendedName>
</protein>
<keyword evidence="4" id="KW-1185">Reference proteome</keyword>
<accession>A0A672TVT9</accession>
<dbReference type="OMA" id="WQRELYC"/>
<dbReference type="Proteomes" id="UP000472266">
    <property type="component" value="Chromosome 1"/>
</dbReference>
<proteinExistence type="predicted"/>
<dbReference type="SUPFAM" id="SSF109640">
    <property type="entry name" value="KRAB domain (Kruppel-associated box)"/>
    <property type="match status" value="1"/>
</dbReference>
<evidence type="ECO:0000313" key="3">
    <source>
        <dbReference type="Ensembl" id="ENSSHBP00005006071.1"/>
    </source>
</evidence>
<name>A0A672TVT9_STRHB</name>
<dbReference type="Ensembl" id="ENSSHBT00005007324.1">
    <property type="protein sequence ID" value="ENSSHBP00005006071.1"/>
    <property type="gene ID" value="ENSSHBG00005005264.1"/>
</dbReference>
<dbReference type="CDD" id="cd07765">
    <property type="entry name" value="KRAB_A-box"/>
    <property type="match status" value="1"/>
</dbReference>
<feature type="domain" description="KRAB" evidence="2">
    <location>
        <begin position="13"/>
        <end position="84"/>
    </location>
</feature>
<reference evidence="3" key="2">
    <citation type="submission" date="2025-08" db="UniProtKB">
        <authorList>
            <consortium name="Ensembl"/>
        </authorList>
    </citation>
    <scope>IDENTIFICATION</scope>
</reference>
<evidence type="ECO:0000256" key="1">
    <source>
        <dbReference type="SAM" id="MobiDB-lite"/>
    </source>
</evidence>
<evidence type="ECO:0000313" key="4">
    <source>
        <dbReference type="Proteomes" id="UP000472266"/>
    </source>
</evidence>
<organism evidence="3 4">
    <name type="scientific">Strigops habroptila</name>
    <name type="common">Kakapo</name>
    <dbReference type="NCBI Taxonomy" id="2489341"/>
    <lineage>
        <taxon>Eukaryota</taxon>
        <taxon>Metazoa</taxon>
        <taxon>Chordata</taxon>
        <taxon>Craniata</taxon>
        <taxon>Vertebrata</taxon>
        <taxon>Euteleostomi</taxon>
        <taxon>Archelosauria</taxon>
        <taxon>Archosauria</taxon>
        <taxon>Dinosauria</taxon>
        <taxon>Saurischia</taxon>
        <taxon>Theropoda</taxon>
        <taxon>Coelurosauria</taxon>
        <taxon>Aves</taxon>
        <taxon>Neognathae</taxon>
        <taxon>Neoaves</taxon>
        <taxon>Telluraves</taxon>
        <taxon>Australaves</taxon>
        <taxon>Psittaciformes</taxon>
        <taxon>Psittacidae</taxon>
        <taxon>Strigops</taxon>
    </lineage>
</organism>
<dbReference type="InParanoid" id="A0A672TVT9"/>
<dbReference type="InterPro" id="IPR001909">
    <property type="entry name" value="KRAB"/>
</dbReference>
<dbReference type="PANTHER" id="PTHR23232:SF163">
    <property type="entry name" value="ZINC FINGER PROTEIN 589"/>
    <property type="match status" value="1"/>
</dbReference>
<dbReference type="GeneTree" id="ENSGT00940000165561"/>
<evidence type="ECO:0000259" key="2">
    <source>
        <dbReference type="PROSITE" id="PS50805"/>
    </source>
</evidence>